<comment type="caution">
    <text evidence="2">The sequence shown here is derived from an EMBL/GenBank/DDBJ whole genome shotgun (WGS) entry which is preliminary data.</text>
</comment>
<dbReference type="AlphaFoldDB" id="A0A9P8BN44"/>
<gene>
    <name evidence="2" type="ORF">KI688_007425</name>
</gene>
<proteinExistence type="predicted"/>
<organism evidence="2 3">
    <name type="scientific">Linnemannia hyalina</name>
    <dbReference type="NCBI Taxonomy" id="64524"/>
    <lineage>
        <taxon>Eukaryota</taxon>
        <taxon>Fungi</taxon>
        <taxon>Fungi incertae sedis</taxon>
        <taxon>Mucoromycota</taxon>
        <taxon>Mortierellomycotina</taxon>
        <taxon>Mortierellomycetes</taxon>
        <taxon>Mortierellales</taxon>
        <taxon>Mortierellaceae</taxon>
        <taxon>Linnemannia</taxon>
    </lineage>
</organism>
<keyword evidence="3" id="KW-1185">Reference proteome</keyword>
<reference evidence="2" key="1">
    <citation type="submission" date="2021-06" db="EMBL/GenBank/DDBJ databases">
        <title>Genome Sequence of Mortierella hyaline Strain SCG-10, a Cold-Adapted, Nitrate-Reducing Fungus Isolated from Soil in Minnesota, USA.</title>
        <authorList>
            <person name="Aldossari N."/>
        </authorList>
    </citation>
    <scope>NUCLEOTIDE SEQUENCE</scope>
    <source>
        <strain evidence="2">SCG-10</strain>
    </source>
</reference>
<evidence type="ECO:0000313" key="3">
    <source>
        <dbReference type="Proteomes" id="UP000707451"/>
    </source>
</evidence>
<protein>
    <submittedName>
        <fullName evidence="2">Uncharacterized protein</fullName>
    </submittedName>
</protein>
<evidence type="ECO:0000256" key="1">
    <source>
        <dbReference type="SAM" id="MobiDB-lite"/>
    </source>
</evidence>
<name>A0A9P8BN44_9FUNG</name>
<feature type="region of interest" description="Disordered" evidence="1">
    <location>
        <begin position="23"/>
        <end position="48"/>
    </location>
</feature>
<evidence type="ECO:0000313" key="2">
    <source>
        <dbReference type="EMBL" id="KAG9061436.1"/>
    </source>
</evidence>
<dbReference type="EMBL" id="JAHRHY010000024">
    <property type="protein sequence ID" value="KAG9061436.1"/>
    <property type="molecule type" value="Genomic_DNA"/>
</dbReference>
<sequence length="403" mass="46172">MDFFEEQEGQLMDAIFQGNVSFSSDSTENDDTSYQPSSSCQDQSSPTRRETEFQDMYNGGLGTDNCDKALWMEWRFEEADVSPFLWDFRRSIIEKHPNLDSDVEKLAMNFIYFFRTRDTTSGIYQRLGTDIFNQIARRSILPGLVISEGEIVTMTRIATQFSQLSHSQASDFVLDEHMQERHLKRLYMKFVKTPELWMIDSLFPPQVSNEHGVIRAHWDPLLITYISTVPSSTSHWDAPFPPSEARKMTEDPVLQARRIDYHITTSLLGKSCHFFIKEAKKGSQAARAFQRDTENISLELKDSLDHLCRQKVNITKVSVFGLVVVGCARAVYEIALVSRGLYIMTAFAEVYVLRSNTDMHCLAGSIDTFQKVKARIDGYIQAIATGESEMEQDWSMPPDQIRP</sequence>
<accession>A0A9P8BN44</accession>
<dbReference type="OrthoDB" id="2391597at2759"/>
<dbReference type="Proteomes" id="UP000707451">
    <property type="component" value="Unassembled WGS sequence"/>
</dbReference>
<feature type="compositionally biased region" description="Low complexity" evidence="1">
    <location>
        <begin position="33"/>
        <end position="45"/>
    </location>
</feature>